<keyword evidence="2" id="KW-1185">Reference proteome</keyword>
<sequence>DSPDNEKELFYQQLEAMIQAAPKNDIKIVVGHLNAKLGQEEQYFPAIGKQSLHKDSNNNCTRLTKFGASQSMRQYNIEKLKNQQQTTEYTKALEKKLKEQLNVSSENITEY</sequence>
<dbReference type="AlphaFoldDB" id="A0A8K0G127"/>
<accession>A0A8K0G127</accession>
<comment type="caution">
    <text evidence="1">The sequence shown here is derived from an EMBL/GenBank/DDBJ whole genome shotgun (WGS) entry which is preliminary data.</text>
</comment>
<dbReference type="EMBL" id="VTPC01081167">
    <property type="protein sequence ID" value="KAF2887910.1"/>
    <property type="molecule type" value="Genomic_DNA"/>
</dbReference>
<protein>
    <submittedName>
        <fullName evidence="1">Uncharacterized protein</fullName>
    </submittedName>
</protein>
<dbReference type="Proteomes" id="UP000801492">
    <property type="component" value="Unassembled WGS sequence"/>
</dbReference>
<reference evidence="1" key="1">
    <citation type="submission" date="2019-08" db="EMBL/GenBank/DDBJ databases">
        <title>The genome of the North American firefly Photinus pyralis.</title>
        <authorList>
            <consortium name="Photinus pyralis genome working group"/>
            <person name="Fallon T.R."/>
            <person name="Sander Lower S.E."/>
            <person name="Weng J.-K."/>
        </authorList>
    </citation>
    <scope>NUCLEOTIDE SEQUENCE</scope>
    <source>
        <strain evidence="1">TRF0915ILg1</strain>
        <tissue evidence="1">Whole body</tissue>
    </source>
</reference>
<gene>
    <name evidence="1" type="ORF">ILUMI_18262</name>
</gene>
<organism evidence="1 2">
    <name type="scientific">Ignelater luminosus</name>
    <name type="common">Cucubano</name>
    <name type="synonym">Pyrophorus luminosus</name>
    <dbReference type="NCBI Taxonomy" id="2038154"/>
    <lineage>
        <taxon>Eukaryota</taxon>
        <taxon>Metazoa</taxon>
        <taxon>Ecdysozoa</taxon>
        <taxon>Arthropoda</taxon>
        <taxon>Hexapoda</taxon>
        <taxon>Insecta</taxon>
        <taxon>Pterygota</taxon>
        <taxon>Neoptera</taxon>
        <taxon>Endopterygota</taxon>
        <taxon>Coleoptera</taxon>
        <taxon>Polyphaga</taxon>
        <taxon>Elateriformia</taxon>
        <taxon>Elateroidea</taxon>
        <taxon>Elateridae</taxon>
        <taxon>Agrypninae</taxon>
        <taxon>Pyrophorini</taxon>
        <taxon>Ignelater</taxon>
    </lineage>
</organism>
<dbReference type="OrthoDB" id="8193560at2759"/>
<feature type="non-terminal residue" evidence="1">
    <location>
        <position position="1"/>
    </location>
</feature>
<evidence type="ECO:0000313" key="2">
    <source>
        <dbReference type="Proteomes" id="UP000801492"/>
    </source>
</evidence>
<proteinExistence type="predicted"/>
<evidence type="ECO:0000313" key="1">
    <source>
        <dbReference type="EMBL" id="KAF2887910.1"/>
    </source>
</evidence>
<name>A0A8K0G127_IGNLU</name>